<name>A0A919IWT8_9ACTN</name>
<evidence type="ECO:0000256" key="6">
    <source>
        <dbReference type="ARBA" id="ARBA00023136"/>
    </source>
</evidence>
<evidence type="ECO:0000313" key="9">
    <source>
        <dbReference type="EMBL" id="GIE09614.1"/>
    </source>
</evidence>
<feature type="domain" description="ABC transmembrane type-1" evidence="8">
    <location>
        <begin position="68"/>
        <end position="251"/>
    </location>
</feature>
<feature type="transmembrane region" description="Helical" evidence="7">
    <location>
        <begin position="79"/>
        <end position="99"/>
    </location>
</feature>
<keyword evidence="6 7" id="KW-0472">Membrane</keyword>
<evidence type="ECO:0000256" key="4">
    <source>
        <dbReference type="ARBA" id="ARBA00022692"/>
    </source>
</evidence>
<evidence type="ECO:0000313" key="10">
    <source>
        <dbReference type="Proteomes" id="UP000598174"/>
    </source>
</evidence>
<dbReference type="Pfam" id="PF00528">
    <property type="entry name" value="BPD_transp_1"/>
    <property type="match status" value="1"/>
</dbReference>
<dbReference type="CDD" id="cd06261">
    <property type="entry name" value="TM_PBP2"/>
    <property type="match status" value="1"/>
</dbReference>
<dbReference type="SUPFAM" id="SSF161098">
    <property type="entry name" value="MetI-like"/>
    <property type="match status" value="1"/>
</dbReference>
<feature type="transmembrane region" description="Helical" evidence="7">
    <location>
        <begin position="133"/>
        <end position="152"/>
    </location>
</feature>
<evidence type="ECO:0000256" key="2">
    <source>
        <dbReference type="ARBA" id="ARBA00022448"/>
    </source>
</evidence>
<protein>
    <submittedName>
        <fullName evidence="9">ABC transporter permease</fullName>
    </submittedName>
</protein>
<dbReference type="PROSITE" id="PS50928">
    <property type="entry name" value="ABC_TM1"/>
    <property type="match status" value="1"/>
</dbReference>
<dbReference type="Gene3D" id="1.10.3720.10">
    <property type="entry name" value="MetI-like"/>
    <property type="match status" value="1"/>
</dbReference>
<evidence type="ECO:0000256" key="7">
    <source>
        <dbReference type="RuleBase" id="RU363032"/>
    </source>
</evidence>
<dbReference type="Proteomes" id="UP000598174">
    <property type="component" value="Unassembled WGS sequence"/>
</dbReference>
<comment type="caution">
    <text evidence="9">The sequence shown here is derived from an EMBL/GenBank/DDBJ whole genome shotgun (WGS) entry which is preliminary data.</text>
</comment>
<keyword evidence="3" id="KW-1003">Cell membrane</keyword>
<keyword evidence="10" id="KW-1185">Reference proteome</keyword>
<feature type="transmembrane region" description="Helical" evidence="7">
    <location>
        <begin position="106"/>
        <end position="127"/>
    </location>
</feature>
<keyword evidence="4 7" id="KW-0812">Transmembrane</keyword>
<gene>
    <name evidence="9" type="ORF">Afe05nite_14540</name>
</gene>
<feature type="transmembrane region" description="Helical" evidence="7">
    <location>
        <begin position="186"/>
        <end position="209"/>
    </location>
</feature>
<evidence type="ECO:0000259" key="8">
    <source>
        <dbReference type="PROSITE" id="PS50928"/>
    </source>
</evidence>
<keyword evidence="2 7" id="KW-0813">Transport</keyword>
<reference evidence="9" key="1">
    <citation type="submission" date="2021-01" db="EMBL/GenBank/DDBJ databases">
        <title>Whole genome shotgun sequence of Actinoplanes ferrugineus NBRC 15555.</title>
        <authorList>
            <person name="Komaki H."/>
            <person name="Tamura T."/>
        </authorList>
    </citation>
    <scope>NUCLEOTIDE SEQUENCE</scope>
    <source>
        <strain evidence="9">NBRC 15555</strain>
    </source>
</reference>
<dbReference type="GO" id="GO:0055085">
    <property type="term" value="P:transmembrane transport"/>
    <property type="evidence" value="ECO:0007669"/>
    <property type="project" value="InterPro"/>
</dbReference>
<proteinExistence type="inferred from homology"/>
<comment type="similarity">
    <text evidence="7">Belongs to the binding-protein-dependent transport system permease family.</text>
</comment>
<accession>A0A919IWT8</accession>
<sequence length="263" mass="27896">MTLASVLAPARRTGAPRWLFGTIGLLTLIVLWEILGRTVFADSRAVPPPTKILSQFGHDGWSFYWPNIKATLRSAGWGWLWGNAIGIAFAFLLIQFPLIERAGMQLALVSYCLPVIAIGPVLAVLFTGDKSKVILAALSVIFTTLVGALVGLRSADRTSLDLVRAYGGGKWTQLWKVRLRASLPSLFAGLRIAAPAAMLGAIIGEYLGAESGLGVAMINSQQSLAVERTWGIALVATALSGAAYGLTALVGRLLTPWAPRSAG</sequence>
<evidence type="ECO:0000256" key="1">
    <source>
        <dbReference type="ARBA" id="ARBA00004651"/>
    </source>
</evidence>
<dbReference type="EMBL" id="BOMM01000009">
    <property type="protein sequence ID" value="GIE09614.1"/>
    <property type="molecule type" value="Genomic_DNA"/>
</dbReference>
<feature type="transmembrane region" description="Helical" evidence="7">
    <location>
        <begin position="18"/>
        <end position="35"/>
    </location>
</feature>
<dbReference type="GO" id="GO:0005886">
    <property type="term" value="C:plasma membrane"/>
    <property type="evidence" value="ECO:0007669"/>
    <property type="project" value="UniProtKB-SubCell"/>
</dbReference>
<dbReference type="AlphaFoldDB" id="A0A919IWT8"/>
<feature type="transmembrane region" description="Helical" evidence="7">
    <location>
        <begin position="229"/>
        <end position="250"/>
    </location>
</feature>
<evidence type="ECO:0000256" key="3">
    <source>
        <dbReference type="ARBA" id="ARBA00022475"/>
    </source>
</evidence>
<dbReference type="PANTHER" id="PTHR30151">
    <property type="entry name" value="ALKANE SULFONATE ABC TRANSPORTER-RELATED, MEMBRANE SUBUNIT"/>
    <property type="match status" value="1"/>
</dbReference>
<dbReference type="RefSeq" id="WP_203816198.1">
    <property type="nucleotide sequence ID" value="NZ_BAAABP010000007.1"/>
</dbReference>
<dbReference type="InterPro" id="IPR035906">
    <property type="entry name" value="MetI-like_sf"/>
</dbReference>
<evidence type="ECO:0000256" key="5">
    <source>
        <dbReference type="ARBA" id="ARBA00022989"/>
    </source>
</evidence>
<comment type="subcellular location">
    <subcellularLocation>
        <location evidence="1 7">Cell membrane</location>
        <topology evidence="1 7">Multi-pass membrane protein</topology>
    </subcellularLocation>
</comment>
<dbReference type="PANTHER" id="PTHR30151:SF20">
    <property type="entry name" value="ABC TRANSPORTER PERMEASE PROTEIN HI_0355-RELATED"/>
    <property type="match status" value="1"/>
</dbReference>
<organism evidence="9 10">
    <name type="scientific">Paractinoplanes ferrugineus</name>
    <dbReference type="NCBI Taxonomy" id="113564"/>
    <lineage>
        <taxon>Bacteria</taxon>
        <taxon>Bacillati</taxon>
        <taxon>Actinomycetota</taxon>
        <taxon>Actinomycetes</taxon>
        <taxon>Micromonosporales</taxon>
        <taxon>Micromonosporaceae</taxon>
        <taxon>Paractinoplanes</taxon>
    </lineage>
</organism>
<keyword evidence="5 7" id="KW-1133">Transmembrane helix</keyword>
<dbReference type="InterPro" id="IPR000515">
    <property type="entry name" value="MetI-like"/>
</dbReference>